<organism evidence="2 3">
    <name type="scientific">Daphnia galeata</name>
    <dbReference type="NCBI Taxonomy" id="27404"/>
    <lineage>
        <taxon>Eukaryota</taxon>
        <taxon>Metazoa</taxon>
        <taxon>Ecdysozoa</taxon>
        <taxon>Arthropoda</taxon>
        <taxon>Crustacea</taxon>
        <taxon>Branchiopoda</taxon>
        <taxon>Diplostraca</taxon>
        <taxon>Cladocera</taxon>
        <taxon>Anomopoda</taxon>
        <taxon>Daphniidae</taxon>
        <taxon>Daphnia</taxon>
    </lineage>
</organism>
<evidence type="ECO:0000313" key="3">
    <source>
        <dbReference type="Proteomes" id="UP000789390"/>
    </source>
</evidence>
<proteinExistence type="predicted"/>
<reference evidence="2" key="1">
    <citation type="submission" date="2021-11" db="EMBL/GenBank/DDBJ databases">
        <authorList>
            <person name="Schell T."/>
        </authorList>
    </citation>
    <scope>NUCLEOTIDE SEQUENCE</scope>
    <source>
        <strain evidence="2">M5</strain>
    </source>
</reference>
<name>A0A8J2WCE6_9CRUS</name>
<accession>A0A8J2WCE6</accession>
<evidence type="ECO:0000313" key="2">
    <source>
        <dbReference type="EMBL" id="CAH0112797.1"/>
    </source>
</evidence>
<dbReference type="EMBL" id="CAKKLH010000331">
    <property type="protein sequence ID" value="CAH0112797.1"/>
    <property type="molecule type" value="Genomic_DNA"/>
</dbReference>
<keyword evidence="3" id="KW-1185">Reference proteome</keyword>
<feature type="compositionally biased region" description="Polar residues" evidence="1">
    <location>
        <begin position="210"/>
        <end position="230"/>
    </location>
</feature>
<feature type="region of interest" description="Disordered" evidence="1">
    <location>
        <begin position="138"/>
        <end position="244"/>
    </location>
</feature>
<comment type="caution">
    <text evidence="2">The sequence shown here is derived from an EMBL/GenBank/DDBJ whole genome shotgun (WGS) entry which is preliminary data.</text>
</comment>
<gene>
    <name evidence="2" type="ORF">DGAL_LOCUS16590</name>
</gene>
<sequence>MENVDVDVLCMPDSQQLKAAQQMDENEDIDRETSVNLFNLDSVVGQVFQHRKKKMEGEIDGDADDEEDNNPLAVLDEPELNEEIEVSSEDMADWLTKLHIRTQHLVGKVTVNGMNRLAATNHVATALTRFKGRVRLDSSDKRVTSADENSNGLDTDEAQSTPETPTTPPTEISKGVNENPTKGTAVRSKRISKQSSKTEPKTQRRHRETSSITSGTNKATSISETSSRINKTPKPHPSASLPAKTVVDIGGARKISNKVSKPAVKSVRSGIKSKVIH</sequence>
<dbReference type="OrthoDB" id="6367977at2759"/>
<dbReference type="AlphaFoldDB" id="A0A8J2WCE6"/>
<protein>
    <submittedName>
        <fullName evidence="2">Uncharacterized protein</fullName>
    </submittedName>
</protein>
<dbReference type="Proteomes" id="UP000789390">
    <property type="component" value="Unassembled WGS sequence"/>
</dbReference>
<evidence type="ECO:0000256" key="1">
    <source>
        <dbReference type="SAM" id="MobiDB-lite"/>
    </source>
</evidence>